<keyword evidence="5" id="KW-1185">Reference proteome</keyword>
<dbReference type="HOGENOM" id="CLU_026673_16_5_1"/>
<evidence type="ECO:0000313" key="5">
    <source>
        <dbReference type="Proteomes" id="UP000054321"/>
    </source>
</evidence>
<evidence type="ECO:0000256" key="1">
    <source>
        <dbReference type="ARBA" id="ARBA00008072"/>
    </source>
</evidence>
<dbReference type="AlphaFoldDB" id="A0A0C3D3W5"/>
<dbReference type="STRING" id="913774.A0A0C3D3W5"/>
<gene>
    <name evidence="4" type="ORF">OIDMADRAFT_170341</name>
</gene>
<dbReference type="Pfam" id="PF08240">
    <property type="entry name" value="ADH_N"/>
    <property type="match status" value="1"/>
</dbReference>
<dbReference type="InterPro" id="IPR013149">
    <property type="entry name" value="ADH-like_C"/>
</dbReference>
<dbReference type="SMART" id="SM00829">
    <property type="entry name" value="PKS_ER"/>
    <property type="match status" value="1"/>
</dbReference>
<evidence type="ECO:0000256" key="2">
    <source>
        <dbReference type="ARBA" id="ARBA00023002"/>
    </source>
</evidence>
<evidence type="ECO:0000313" key="4">
    <source>
        <dbReference type="EMBL" id="KIM96597.1"/>
    </source>
</evidence>
<dbReference type="InterPro" id="IPR036291">
    <property type="entry name" value="NAD(P)-bd_dom_sf"/>
</dbReference>
<dbReference type="SUPFAM" id="SSF50129">
    <property type="entry name" value="GroES-like"/>
    <property type="match status" value="1"/>
</dbReference>
<dbReference type="PANTHER" id="PTHR45348:SF2">
    <property type="entry name" value="ZINC-TYPE ALCOHOL DEHYDROGENASE-LIKE PROTEIN C2E1P3.01"/>
    <property type="match status" value="1"/>
</dbReference>
<dbReference type="CDD" id="cd08249">
    <property type="entry name" value="enoyl_reductase_like"/>
    <property type="match status" value="1"/>
</dbReference>
<dbReference type="SUPFAM" id="SSF51735">
    <property type="entry name" value="NAD(P)-binding Rossmann-fold domains"/>
    <property type="match status" value="1"/>
</dbReference>
<dbReference type="Proteomes" id="UP000054321">
    <property type="component" value="Unassembled WGS sequence"/>
</dbReference>
<evidence type="ECO:0000259" key="3">
    <source>
        <dbReference type="SMART" id="SM00829"/>
    </source>
</evidence>
<dbReference type="PANTHER" id="PTHR45348">
    <property type="entry name" value="HYPOTHETICAL OXIDOREDUCTASE (EUROFUNG)"/>
    <property type="match status" value="1"/>
</dbReference>
<reference evidence="5" key="2">
    <citation type="submission" date="2015-01" db="EMBL/GenBank/DDBJ databases">
        <title>Evolutionary Origins and Diversification of the Mycorrhizal Mutualists.</title>
        <authorList>
            <consortium name="DOE Joint Genome Institute"/>
            <consortium name="Mycorrhizal Genomics Consortium"/>
            <person name="Kohler A."/>
            <person name="Kuo A."/>
            <person name="Nagy L.G."/>
            <person name="Floudas D."/>
            <person name="Copeland A."/>
            <person name="Barry K.W."/>
            <person name="Cichocki N."/>
            <person name="Veneault-Fourrey C."/>
            <person name="LaButti K."/>
            <person name="Lindquist E.A."/>
            <person name="Lipzen A."/>
            <person name="Lundell T."/>
            <person name="Morin E."/>
            <person name="Murat C."/>
            <person name="Riley R."/>
            <person name="Ohm R."/>
            <person name="Sun H."/>
            <person name="Tunlid A."/>
            <person name="Henrissat B."/>
            <person name="Grigoriev I.V."/>
            <person name="Hibbett D.S."/>
            <person name="Martin F."/>
        </authorList>
    </citation>
    <scope>NUCLEOTIDE SEQUENCE [LARGE SCALE GENOMIC DNA]</scope>
    <source>
        <strain evidence="5">Zn</strain>
    </source>
</reference>
<dbReference type="InParanoid" id="A0A0C3D3W5"/>
<keyword evidence="2" id="KW-0560">Oxidoreductase</keyword>
<dbReference type="FunCoup" id="A0A0C3D3W5">
    <property type="interactions" value="172"/>
</dbReference>
<dbReference type="EMBL" id="KN832884">
    <property type="protein sequence ID" value="KIM96597.1"/>
    <property type="molecule type" value="Genomic_DNA"/>
</dbReference>
<dbReference type="Gene3D" id="3.90.180.10">
    <property type="entry name" value="Medium-chain alcohol dehydrogenases, catalytic domain"/>
    <property type="match status" value="1"/>
</dbReference>
<sequence length="335" mass="35754">MANLNIAAWMLQERSKMTIQPAPMPEPGSNEIVVKNEAIALNPVDPKIQAHSLLPLSYPTILGGSIAGIVAAIGSSVTKFKIGDRVTSSTPYYVKDDSRYGAFQKYSLTLEGSTSKIGTMPFEEAVTVPTSLGSAAVALSIVLGLKRPGKESISLPQKVLVWGGSSSIGRSAIQYAKMSGYRVISTGSPARFDDIKAIGASKVFDYKSNQISDDLKAEGPYEAIFDASGAPDSFAVIAQLFTSSGGAFASVLPDTAGVLPSHVKVKFMTYASLLFAEENSEFMKWLFNEYLQEKLLAGQYIPNKVGFRAGGLNGIQDAMDELLHGVTAQKIVLKP</sequence>
<proteinExistence type="inferred from homology"/>
<dbReference type="InterPro" id="IPR013154">
    <property type="entry name" value="ADH-like_N"/>
</dbReference>
<dbReference type="OrthoDB" id="3509362at2759"/>
<dbReference type="Pfam" id="PF00107">
    <property type="entry name" value="ADH_zinc_N"/>
    <property type="match status" value="1"/>
</dbReference>
<organism evidence="4 5">
    <name type="scientific">Oidiodendron maius (strain Zn)</name>
    <dbReference type="NCBI Taxonomy" id="913774"/>
    <lineage>
        <taxon>Eukaryota</taxon>
        <taxon>Fungi</taxon>
        <taxon>Dikarya</taxon>
        <taxon>Ascomycota</taxon>
        <taxon>Pezizomycotina</taxon>
        <taxon>Leotiomycetes</taxon>
        <taxon>Leotiomycetes incertae sedis</taxon>
        <taxon>Myxotrichaceae</taxon>
        <taxon>Oidiodendron</taxon>
    </lineage>
</organism>
<name>A0A0C3D3W5_OIDMZ</name>
<protein>
    <recommendedName>
        <fullName evidence="3">Enoyl reductase (ER) domain-containing protein</fullName>
    </recommendedName>
</protein>
<comment type="similarity">
    <text evidence="1">Belongs to the zinc-containing alcohol dehydrogenase family.</text>
</comment>
<dbReference type="InterPro" id="IPR047122">
    <property type="entry name" value="Trans-enoyl_RdTase-like"/>
</dbReference>
<reference evidence="4 5" key="1">
    <citation type="submission" date="2014-04" db="EMBL/GenBank/DDBJ databases">
        <authorList>
            <consortium name="DOE Joint Genome Institute"/>
            <person name="Kuo A."/>
            <person name="Martino E."/>
            <person name="Perotto S."/>
            <person name="Kohler A."/>
            <person name="Nagy L.G."/>
            <person name="Floudas D."/>
            <person name="Copeland A."/>
            <person name="Barry K.W."/>
            <person name="Cichocki N."/>
            <person name="Veneault-Fourrey C."/>
            <person name="LaButti K."/>
            <person name="Lindquist E.A."/>
            <person name="Lipzen A."/>
            <person name="Lundell T."/>
            <person name="Morin E."/>
            <person name="Murat C."/>
            <person name="Sun H."/>
            <person name="Tunlid A."/>
            <person name="Henrissat B."/>
            <person name="Grigoriev I.V."/>
            <person name="Hibbett D.S."/>
            <person name="Martin F."/>
            <person name="Nordberg H.P."/>
            <person name="Cantor M.N."/>
            <person name="Hua S.X."/>
        </authorList>
    </citation>
    <scope>NUCLEOTIDE SEQUENCE [LARGE SCALE GENOMIC DNA]</scope>
    <source>
        <strain evidence="4 5">Zn</strain>
    </source>
</reference>
<accession>A0A0C3D3W5</accession>
<dbReference type="InterPro" id="IPR011032">
    <property type="entry name" value="GroES-like_sf"/>
</dbReference>
<feature type="domain" description="Enoyl reductase (ER)" evidence="3">
    <location>
        <begin position="12"/>
        <end position="333"/>
    </location>
</feature>
<dbReference type="GO" id="GO:0016651">
    <property type="term" value="F:oxidoreductase activity, acting on NAD(P)H"/>
    <property type="evidence" value="ECO:0007669"/>
    <property type="project" value="InterPro"/>
</dbReference>
<dbReference type="Gene3D" id="3.40.50.720">
    <property type="entry name" value="NAD(P)-binding Rossmann-like Domain"/>
    <property type="match status" value="1"/>
</dbReference>
<dbReference type="InterPro" id="IPR020843">
    <property type="entry name" value="ER"/>
</dbReference>